<feature type="transmembrane region" description="Helical" evidence="10">
    <location>
        <begin position="41"/>
        <end position="61"/>
    </location>
</feature>
<protein>
    <recommendedName>
        <fullName evidence="2">histidine kinase</fullName>
        <ecNumber evidence="2">2.7.13.3</ecNumber>
    </recommendedName>
</protein>
<keyword evidence="14" id="KW-1185">Reference proteome</keyword>
<keyword evidence="8" id="KW-0902">Two-component regulatory system</keyword>
<evidence type="ECO:0000259" key="12">
    <source>
        <dbReference type="Pfam" id="PF07730"/>
    </source>
</evidence>
<keyword evidence="6 13" id="KW-0418">Kinase</keyword>
<dbReference type="InterPro" id="IPR050482">
    <property type="entry name" value="Sensor_HK_TwoCompSys"/>
</dbReference>
<evidence type="ECO:0000256" key="2">
    <source>
        <dbReference type="ARBA" id="ARBA00012438"/>
    </source>
</evidence>
<dbReference type="InterPro" id="IPR011712">
    <property type="entry name" value="Sig_transdc_His_kin_sub3_dim/P"/>
</dbReference>
<keyword evidence="5" id="KW-0547">Nucleotide-binding</keyword>
<evidence type="ECO:0000256" key="8">
    <source>
        <dbReference type="ARBA" id="ARBA00023012"/>
    </source>
</evidence>
<evidence type="ECO:0000259" key="11">
    <source>
        <dbReference type="Pfam" id="PF02518"/>
    </source>
</evidence>
<dbReference type="InterPro" id="IPR003594">
    <property type="entry name" value="HATPase_dom"/>
</dbReference>
<dbReference type="GO" id="GO:0005524">
    <property type="term" value="F:ATP binding"/>
    <property type="evidence" value="ECO:0007669"/>
    <property type="project" value="UniProtKB-KW"/>
</dbReference>
<evidence type="ECO:0000256" key="1">
    <source>
        <dbReference type="ARBA" id="ARBA00000085"/>
    </source>
</evidence>
<evidence type="ECO:0000256" key="9">
    <source>
        <dbReference type="SAM" id="Coils"/>
    </source>
</evidence>
<dbReference type="PANTHER" id="PTHR24421">
    <property type="entry name" value="NITRATE/NITRITE SENSOR PROTEIN NARX-RELATED"/>
    <property type="match status" value="1"/>
</dbReference>
<keyword evidence="7" id="KW-0067">ATP-binding</keyword>
<sequence>MLRDATAVICDGAEIREIMARFYRELTVRRRTAHSERMNRALAVLTFGALLTLLIGVVASGESLPSLVLGAVFTALATAGFSWVRARNQLAWSLGYVAVQLPIAFVVFSLNAGVAATLLLVVLVSQCVLLRLPIAATAVVVGLVPFVHLGMSWGEGLREGLGILVAAVFAAIATELLQREQRARVELAEAHEQLRGYAAQAERLATVQERNRVARDIHDGLGHSLTVVQMQVKAARAVLPTDTAKADEVLAKAQNQAEAALAEVRRSVRTLREPRETPPLPDALQALAELTSAAGVTTSVAISGEQRPLPDETREALFRAAQEGLTNVRKHAQATRADVVLDYADTAVRLAIRDDGAGSASTPASGFGLVGLRERAEHLGGRLSVESAPGAGYTLSMEVPG</sequence>
<dbReference type="GO" id="GO:0046983">
    <property type="term" value="F:protein dimerization activity"/>
    <property type="evidence" value="ECO:0007669"/>
    <property type="project" value="InterPro"/>
</dbReference>
<feature type="transmembrane region" description="Helical" evidence="10">
    <location>
        <begin position="161"/>
        <end position="177"/>
    </location>
</feature>
<feature type="transmembrane region" description="Helical" evidence="10">
    <location>
        <begin position="128"/>
        <end position="149"/>
    </location>
</feature>
<dbReference type="CDD" id="cd16917">
    <property type="entry name" value="HATPase_UhpB-NarQ-NarX-like"/>
    <property type="match status" value="1"/>
</dbReference>
<dbReference type="InterPro" id="IPR036890">
    <property type="entry name" value="HATPase_C_sf"/>
</dbReference>
<evidence type="ECO:0000313" key="14">
    <source>
        <dbReference type="Proteomes" id="UP000653480"/>
    </source>
</evidence>
<feature type="transmembrane region" description="Helical" evidence="10">
    <location>
        <begin position="96"/>
        <end position="122"/>
    </location>
</feature>
<dbReference type="RefSeq" id="WP_208762052.1">
    <property type="nucleotide sequence ID" value="NZ_BMMN01000001.1"/>
</dbReference>
<evidence type="ECO:0000256" key="4">
    <source>
        <dbReference type="ARBA" id="ARBA00022679"/>
    </source>
</evidence>
<evidence type="ECO:0000256" key="10">
    <source>
        <dbReference type="SAM" id="Phobius"/>
    </source>
</evidence>
<keyword evidence="4" id="KW-0808">Transferase</keyword>
<organism evidence="13 14">
    <name type="scientific">Microbispora bryophytorum</name>
    <dbReference type="NCBI Taxonomy" id="1460882"/>
    <lineage>
        <taxon>Bacteria</taxon>
        <taxon>Bacillati</taxon>
        <taxon>Actinomycetota</taxon>
        <taxon>Actinomycetes</taxon>
        <taxon>Streptosporangiales</taxon>
        <taxon>Streptosporangiaceae</taxon>
        <taxon>Microbispora</taxon>
    </lineage>
</organism>
<dbReference type="EMBL" id="BMMN01000001">
    <property type="protein sequence ID" value="GGO00466.1"/>
    <property type="molecule type" value="Genomic_DNA"/>
</dbReference>
<proteinExistence type="predicted"/>
<dbReference type="GO" id="GO:0000155">
    <property type="term" value="F:phosphorelay sensor kinase activity"/>
    <property type="evidence" value="ECO:0007669"/>
    <property type="project" value="InterPro"/>
</dbReference>
<dbReference type="AlphaFoldDB" id="A0A8H9GUL1"/>
<accession>A0A8H9GUL1</accession>
<feature type="domain" description="Signal transduction histidine kinase subgroup 3 dimerisation and phosphoacceptor" evidence="12">
    <location>
        <begin position="209"/>
        <end position="274"/>
    </location>
</feature>
<dbReference type="PIRSF" id="PIRSF037434">
    <property type="entry name" value="STHK_ChrS"/>
    <property type="match status" value="1"/>
</dbReference>
<dbReference type="Pfam" id="PF07730">
    <property type="entry name" value="HisKA_3"/>
    <property type="match status" value="1"/>
</dbReference>
<keyword evidence="10" id="KW-1133">Transmembrane helix</keyword>
<dbReference type="SUPFAM" id="SSF55874">
    <property type="entry name" value="ATPase domain of HSP90 chaperone/DNA topoisomerase II/histidine kinase"/>
    <property type="match status" value="1"/>
</dbReference>
<reference evidence="13" key="1">
    <citation type="journal article" date="2014" name="Int. J. Syst. Evol. Microbiol.">
        <title>Complete genome sequence of Corynebacterium casei LMG S-19264T (=DSM 44701T), isolated from a smear-ripened cheese.</title>
        <authorList>
            <consortium name="US DOE Joint Genome Institute (JGI-PGF)"/>
            <person name="Walter F."/>
            <person name="Albersmeier A."/>
            <person name="Kalinowski J."/>
            <person name="Ruckert C."/>
        </authorList>
    </citation>
    <scope>NUCLEOTIDE SEQUENCE</scope>
    <source>
        <strain evidence="13">CGMCC 4.7138</strain>
    </source>
</reference>
<evidence type="ECO:0000256" key="5">
    <source>
        <dbReference type="ARBA" id="ARBA00022741"/>
    </source>
</evidence>
<gene>
    <name evidence="13" type="ORF">GCM10011574_07260</name>
</gene>
<name>A0A8H9GUL1_9ACTN</name>
<dbReference type="Gene3D" id="1.20.5.1930">
    <property type="match status" value="1"/>
</dbReference>
<feature type="domain" description="Histidine kinase/HSP90-like ATPase" evidence="11">
    <location>
        <begin position="314"/>
        <end position="400"/>
    </location>
</feature>
<keyword evidence="3" id="KW-0597">Phosphoprotein</keyword>
<comment type="caution">
    <text evidence="13">The sequence shown here is derived from an EMBL/GenBank/DDBJ whole genome shotgun (WGS) entry which is preliminary data.</text>
</comment>
<dbReference type="EC" id="2.7.13.3" evidence="2"/>
<dbReference type="PANTHER" id="PTHR24421:SF10">
    <property type="entry name" value="NITRATE_NITRITE SENSOR PROTEIN NARQ"/>
    <property type="match status" value="1"/>
</dbReference>
<keyword evidence="10" id="KW-0472">Membrane</keyword>
<comment type="catalytic activity">
    <reaction evidence="1">
        <text>ATP + protein L-histidine = ADP + protein N-phospho-L-histidine.</text>
        <dbReference type="EC" id="2.7.13.3"/>
    </reaction>
</comment>
<reference evidence="13" key="2">
    <citation type="submission" date="2020-09" db="EMBL/GenBank/DDBJ databases">
        <authorList>
            <person name="Sun Q."/>
            <person name="Zhou Y."/>
        </authorList>
    </citation>
    <scope>NUCLEOTIDE SEQUENCE</scope>
    <source>
        <strain evidence="13">CGMCC 4.7138</strain>
    </source>
</reference>
<dbReference type="GO" id="GO:0016020">
    <property type="term" value="C:membrane"/>
    <property type="evidence" value="ECO:0007669"/>
    <property type="project" value="InterPro"/>
</dbReference>
<evidence type="ECO:0000256" key="7">
    <source>
        <dbReference type="ARBA" id="ARBA00022840"/>
    </source>
</evidence>
<evidence type="ECO:0000313" key="13">
    <source>
        <dbReference type="EMBL" id="GGO00466.1"/>
    </source>
</evidence>
<dbReference type="Pfam" id="PF02518">
    <property type="entry name" value="HATPase_c"/>
    <property type="match status" value="1"/>
</dbReference>
<dbReference type="InterPro" id="IPR017205">
    <property type="entry name" value="Sig_transdc_His_kinase_ChrS"/>
</dbReference>
<evidence type="ECO:0000256" key="6">
    <source>
        <dbReference type="ARBA" id="ARBA00022777"/>
    </source>
</evidence>
<dbReference type="Proteomes" id="UP000653480">
    <property type="component" value="Unassembled WGS sequence"/>
</dbReference>
<keyword evidence="9" id="KW-0175">Coiled coil</keyword>
<keyword evidence="10" id="KW-0812">Transmembrane</keyword>
<evidence type="ECO:0000256" key="3">
    <source>
        <dbReference type="ARBA" id="ARBA00022553"/>
    </source>
</evidence>
<dbReference type="Gene3D" id="3.30.565.10">
    <property type="entry name" value="Histidine kinase-like ATPase, C-terminal domain"/>
    <property type="match status" value="1"/>
</dbReference>
<feature type="coiled-coil region" evidence="9">
    <location>
        <begin position="243"/>
        <end position="270"/>
    </location>
</feature>